<dbReference type="Pfam" id="PF02151">
    <property type="entry name" value="UVR"/>
    <property type="match status" value="1"/>
</dbReference>
<gene>
    <name evidence="2" type="ORF">AAAT34_10245</name>
</gene>
<sequence>MTKIALTFKSVSEIQGVDDIGLLVLVDEKCERQLAVPCEKSLFEAFKKRMTNAVSTAKMLPEVLWKLVESQVGNRMEAFIDSVKNGQYGAVLIDKDNFAELPIYACDAILLSLISKGKVTVTIDKTLFLKQSTPFSRNSKGVSLPLNTITDKMLDAALQRAINNEDYEAASYLRDEINKRNKLRNSNKDNSMNDHEGN</sequence>
<organism evidence="2 3">
    <name type="scientific">Hallella faecis</name>
    <dbReference type="NCBI Taxonomy" id="2841596"/>
    <lineage>
        <taxon>Bacteria</taxon>
        <taxon>Pseudomonadati</taxon>
        <taxon>Bacteroidota</taxon>
        <taxon>Bacteroidia</taxon>
        <taxon>Bacteroidales</taxon>
        <taxon>Prevotellaceae</taxon>
        <taxon>Hallella</taxon>
    </lineage>
</organism>
<dbReference type="RefSeq" id="WP_215760504.1">
    <property type="nucleotide sequence ID" value="NZ_JAHKBE010000048.1"/>
</dbReference>
<evidence type="ECO:0000259" key="1">
    <source>
        <dbReference type="PROSITE" id="PS51658"/>
    </source>
</evidence>
<feature type="domain" description="BFN" evidence="1">
    <location>
        <begin position="3"/>
        <end position="135"/>
    </location>
</feature>
<reference evidence="2 3" key="1">
    <citation type="submission" date="2024-04" db="EMBL/GenBank/DDBJ databases">
        <title>Human intestinal bacterial collection.</title>
        <authorList>
            <person name="Pauvert C."/>
            <person name="Hitch T.C.A."/>
            <person name="Clavel T."/>
        </authorList>
    </citation>
    <scope>NUCLEOTIDE SEQUENCE [LARGE SCALE GENOMIC DNA]</scope>
    <source>
        <strain evidence="2 3">CLA-AA-H145</strain>
    </source>
</reference>
<name>A0ABV1FSM8_9BACT</name>
<dbReference type="InterPro" id="IPR003729">
    <property type="entry name" value="Bi_nuclease_dom"/>
</dbReference>
<comment type="caution">
    <text evidence="2">The sequence shown here is derived from an EMBL/GenBank/DDBJ whole genome shotgun (WGS) entry which is preliminary data.</text>
</comment>
<dbReference type="EMBL" id="JBBNFP010000046">
    <property type="protein sequence ID" value="MEQ2487417.1"/>
    <property type="molecule type" value="Genomic_DNA"/>
</dbReference>
<keyword evidence="3" id="KW-1185">Reference proteome</keyword>
<evidence type="ECO:0000313" key="2">
    <source>
        <dbReference type="EMBL" id="MEQ2487417.1"/>
    </source>
</evidence>
<protein>
    <submittedName>
        <fullName evidence="2">UvrB/UvrC motif-containing protein</fullName>
    </submittedName>
</protein>
<accession>A0ABV1FSM8</accession>
<dbReference type="Proteomes" id="UP001487296">
    <property type="component" value="Unassembled WGS sequence"/>
</dbReference>
<proteinExistence type="predicted"/>
<dbReference type="InterPro" id="IPR001943">
    <property type="entry name" value="UVR_dom"/>
</dbReference>
<evidence type="ECO:0000313" key="3">
    <source>
        <dbReference type="Proteomes" id="UP001487296"/>
    </source>
</evidence>
<dbReference type="PROSITE" id="PS51658">
    <property type="entry name" value="BFN"/>
    <property type="match status" value="1"/>
</dbReference>